<keyword evidence="9" id="KW-1185">Reference proteome</keyword>
<dbReference type="InterPro" id="IPR013766">
    <property type="entry name" value="Thioredoxin_domain"/>
</dbReference>
<evidence type="ECO:0000256" key="1">
    <source>
        <dbReference type="ARBA" id="ARBA00010996"/>
    </source>
</evidence>
<keyword evidence="5" id="KW-0472">Membrane</keyword>
<dbReference type="RefSeq" id="WP_086065224.1">
    <property type="nucleotide sequence ID" value="NZ_CP021108.1"/>
</dbReference>
<reference evidence="8 9" key="1">
    <citation type="submission" date="2017-05" db="EMBL/GenBank/DDBJ databases">
        <title>Complete and WGS of Bordetella genogroups.</title>
        <authorList>
            <person name="Spilker T."/>
            <person name="LiPuma J."/>
        </authorList>
    </citation>
    <scope>NUCLEOTIDE SEQUENCE [LARGE SCALE GENOMIC DNA]</scope>
    <source>
        <strain evidence="8 9">AU19157</strain>
    </source>
</reference>
<keyword evidence="4" id="KW-1015">Disulfide bond</keyword>
<proteinExistence type="inferred from homology"/>
<keyword evidence="6" id="KW-0732">Signal</keyword>
<feature type="transmembrane region" description="Helical" evidence="5">
    <location>
        <begin position="232"/>
        <end position="258"/>
    </location>
</feature>
<dbReference type="EMBL" id="CP021108">
    <property type="protein sequence ID" value="ARP81974.1"/>
    <property type="molecule type" value="Genomic_DNA"/>
</dbReference>
<dbReference type="PANTHER" id="PTHR12151:SF8">
    <property type="entry name" value="THIOREDOXIN DOMAIN-CONTAINING PROTEIN"/>
    <property type="match status" value="1"/>
</dbReference>
<dbReference type="CDD" id="cd02968">
    <property type="entry name" value="SCO"/>
    <property type="match status" value="1"/>
</dbReference>
<evidence type="ECO:0000313" key="9">
    <source>
        <dbReference type="Proteomes" id="UP000194151"/>
    </source>
</evidence>
<feature type="chain" id="PRO_5012664600" description="Thioredoxin domain-containing protein" evidence="6">
    <location>
        <begin position="28"/>
        <end position="268"/>
    </location>
</feature>
<evidence type="ECO:0000259" key="7">
    <source>
        <dbReference type="PROSITE" id="PS51352"/>
    </source>
</evidence>
<keyword evidence="5" id="KW-1133">Transmembrane helix</keyword>
<feature type="binding site" evidence="3">
    <location>
        <position position="84"/>
    </location>
    <ligand>
        <name>Cu cation</name>
        <dbReference type="ChEBI" id="CHEBI:23378"/>
    </ligand>
</feature>
<dbReference type="InterPro" id="IPR036249">
    <property type="entry name" value="Thioredoxin-like_sf"/>
</dbReference>
<feature type="binding site" evidence="3">
    <location>
        <position position="80"/>
    </location>
    <ligand>
        <name>Cu cation</name>
        <dbReference type="ChEBI" id="CHEBI:23378"/>
    </ligand>
</feature>
<dbReference type="InterPro" id="IPR003782">
    <property type="entry name" value="SCO1/SenC"/>
</dbReference>
<gene>
    <name evidence="8" type="ORF">CAL12_14890</name>
</gene>
<evidence type="ECO:0000256" key="3">
    <source>
        <dbReference type="PIRSR" id="PIRSR603782-1"/>
    </source>
</evidence>
<dbReference type="PROSITE" id="PS51352">
    <property type="entry name" value="THIOREDOXIN_2"/>
    <property type="match status" value="1"/>
</dbReference>
<evidence type="ECO:0000256" key="6">
    <source>
        <dbReference type="SAM" id="SignalP"/>
    </source>
</evidence>
<dbReference type="OrthoDB" id="9786756at2"/>
<name>A0A1W6YLW1_9BORD</name>
<dbReference type="KEGG" id="bgv:CAL12_14890"/>
<dbReference type="Proteomes" id="UP000194151">
    <property type="component" value="Chromosome"/>
</dbReference>
<dbReference type="Pfam" id="PF02630">
    <property type="entry name" value="SCO1-SenC"/>
    <property type="match status" value="1"/>
</dbReference>
<evidence type="ECO:0000313" key="8">
    <source>
        <dbReference type="EMBL" id="ARP81974.1"/>
    </source>
</evidence>
<dbReference type="AlphaFoldDB" id="A0A1W6YLW1"/>
<dbReference type="Gene3D" id="3.40.30.10">
    <property type="entry name" value="Glutaredoxin"/>
    <property type="match status" value="1"/>
</dbReference>
<protein>
    <recommendedName>
        <fullName evidence="7">Thioredoxin domain-containing protein</fullName>
    </recommendedName>
</protein>
<evidence type="ECO:0000256" key="5">
    <source>
        <dbReference type="SAM" id="Phobius"/>
    </source>
</evidence>
<dbReference type="STRING" id="1416806.CAL12_14890"/>
<accession>A0A1W6YLW1</accession>
<feature type="disulfide bond" description="Redox-active" evidence="4">
    <location>
        <begin position="80"/>
        <end position="84"/>
    </location>
</feature>
<dbReference type="SUPFAM" id="SSF52833">
    <property type="entry name" value="Thioredoxin-like"/>
    <property type="match status" value="1"/>
</dbReference>
<sequence>MTPFRALGLACSLGLCAALCLTRPAAAGAPPDATALAFQQHPGRAIPLVQGLRDQEGRAVDMADYLGKWPVILVLGYYHCPMLCSTLMDAVLERVRGIGVPFTVVSVSIDPSETPADAARKYGYYRGLMDAGAAGGTPALHLLTASPPAIAALADAVGFPYRRDADTGQFYHPAGFVILTPGGRISRYFLGLDFSARDVRLALVEAAGGKVGGLADQLVLLCSHYDPATGRYSVAAMAMARAAGLGALAALLAGLLWLRRRNVRRPHA</sequence>
<feature type="domain" description="Thioredoxin" evidence="7">
    <location>
        <begin position="40"/>
        <end position="209"/>
    </location>
</feature>
<organism evidence="8 9">
    <name type="scientific">Bordetella genomosp. 8</name>
    <dbReference type="NCBI Taxonomy" id="1416806"/>
    <lineage>
        <taxon>Bacteria</taxon>
        <taxon>Pseudomonadati</taxon>
        <taxon>Pseudomonadota</taxon>
        <taxon>Betaproteobacteria</taxon>
        <taxon>Burkholderiales</taxon>
        <taxon>Alcaligenaceae</taxon>
        <taxon>Bordetella</taxon>
    </lineage>
</organism>
<keyword evidence="5" id="KW-0812">Transmembrane</keyword>
<dbReference type="PANTHER" id="PTHR12151">
    <property type="entry name" value="ELECTRON TRANSPORT PROTIN SCO1/SENC FAMILY MEMBER"/>
    <property type="match status" value="1"/>
</dbReference>
<keyword evidence="3" id="KW-0479">Metal-binding</keyword>
<evidence type="ECO:0000256" key="2">
    <source>
        <dbReference type="ARBA" id="ARBA00023008"/>
    </source>
</evidence>
<comment type="similarity">
    <text evidence="1">Belongs to the SCO1/2 family.</text>
</comment>
<keyword evidence="2 3" id="KW-0186">Copper</keyword>
<feature type="signal peptide" evidence="6">
    <location>
        <begin position="1"/>
        <end position="27"/>
    </location>
</feature>
<evidence type="ECO:0000256" key="4">
    <source>
        <dbReference type="PIRSR" id="PIRSR603782-2"/>
    </source>
</evidence>